<feature type="binding site" evidence="7">
    <location>
        <position position="189"/>
    </location>
    <ligand>
        <name>phosphoenolpyruvate</name>
        <dbReference type="ChEBI" id="CHEBI:58702"/>
    </ligand>
</feature>
<reference evidence="10 11" key="1">
    <citation type="journal article" date="2012" name="J. Bacteriol.">
        <title>Complete Genome Sequence of Paenibacillus mucilaginosus 3016, a Bacterium Functional as Microbial Fertilizer.</title>
        <authorList>
            <person name="Ma M."/>
            <person name="Wang Z."/>
            <person name="Li L."/>
            <person name="Jiang X."/>
            <person name="Guan D."/>
            <person name="Cao F."/>
            <person name="Chen H."/>
            <person name="Wang X."/>
            <person name="Shen D."/>
            <person name="Du B."/>
            <person name="Li J."/>
        </authorList>
    </citation>
    <scope>NUCLEOTIDE SEQUENCE [LARGE SCALE GENOMIC DNA]</scope>
    <source>
        <strain evidence="10 11">3016</strain>
    </source>
</reference>
<accession>H6NA94</accession>
<evidence type="ECO:0000256" key="7">
    <source>
        <dbReference type="HAMAP-Rule" id="MF_00210"/>
    </source>
</evidence>
<dbReference type="PANTHER" id="PTHR21090:SF5">
    <property type="entry name" value="PENTAFUNCTIONAL AROM POLYPEPTIDE"/>
    <property type="match status" value="1"/>
</dbReference>
<dbReference type="NCBIfam" id="TIGR01356">
    <property type="entry name" value="aroA"/>
    <property type="match status" value="1"/>
</dbReference>
<dbReference type="PANTHER" id="PTHR21090">
    <property type="entry name" value="AROM/DEHYDROQUINATE SYNTHASE"/>
    <property type="match status" value="1"/>
</dbReference>
<dbReference type="AlphaFoldDB" id="H6NA94"/>
<protein>
    <recommendedName>
        <fullName evidence="7">3-phosphoshikimate 1-carboxyvinyltransferase</fullName>
        <ecNumber evidence="7">2.5.1.19</ecNumber>
    </recommendedName>
    <alternativeName>
        <fullName evidence="7">5-enolpyruvylshikimate-3-phosphate synthase</fullName>
        <shortName evidence="7">EPSP synthase</shortName>
        <shortName evidence="7">EPSPS</shortName>
    </alternativeName>
</protein>
<dbReference type="KEGG" id="pmq:PM3016_2452"/>
<dbReference type="GO" id="GO:0008652">
    <property type="term" value="P:amino acid biosynthetic process"/>
    <property type="evidence" value="ECO:0007669"/>
    <property type="project" value="UniProtKB-KW"/>
</dbReference>
<dbReference type="GO" id="GO:0009423">
    <property type="term" value="P:chorismate biosynthetic process"/>
    <property type="evidence" value="ECO:0007669"/>
    <property type="project" value="UniProtKB-UniRule"/>
</dbReference>
<dbReference type="RefSeq" id="WP_014369686.1">
    <property type="nucleotide sequence ID" value="NC_016935.1"/>
</dbReference>
<dbReference type="Proteomes" id="UP000007523">
    <property type="component" value="Chromosome"/>
</dbReference>
<feature type="binding site" evidence="7">
    <location>
        <position position="47"/>
    </location>
    <ligand>
        <name>3-phosphoshikimate</name>
        <dbReference type="ChEBI" id="CHEBI:145989"/>
    </ligand>
</feature>
<dbReference type="EMBL" id="CP003235">
    <property type="protein sequence ID" value="AFC29340.1"/>
    <property type="molecule type" value="Genomic_DNA"/>
</dbReference>
<feature type="binding site" evidence="7">
    <location>
        <position position="360"/>
    </location>
    <ligand>
        <name>3-phosphoshikimate</name>
        <dbReference type="ChEBI" id="CHEBI:145989"/>
    </ligand>
</feature>
<keyword evidence="4 7" id="KW-0808">Transferase</keyword>
<feature type="domain" description="Enolpyruvate transferase" evidence="9">
    <location>
        <begin position="30"/>
        <end position="439"/>
    </location>
</feature>
<dbReference type="InterPro" id="IPR023193">
    <property type="entry name" value="EPSP_synthase_CS"/>
</dbReference>
<dbReference type="HAMAP" id="MF_00210">
    <property type="entry name" value="EPSP_synth"/>
    <property type="match status" value="1"/>
</dbReference>
<dbReference type="STRING" id="1116391.PM3016_2452"/>
<evidence type="ECO:0000256" key="4">
    <source>
        <dbReference type="ARBA" id="ARBA00022679"/>
    </source>
</evidence>
<organism evidence="10 11">
    <name type="scientific">Paenibacillus mucilaginosus 3016</name>
    <dbReference type="NCBI Taxonomy" id="1116391"/>
    <lineage>
        <taxon>Bacteria</taxon>
        <taxon>Bacillati</taxon>
        <taxon>Bacillota</taxon>
        <taxon>Bacilli</taxon>
        <taxon>Bacillales</taxon>
        <taxon>Paenibacillaceae</taxon>
        <taxon>Paenibacillus</taxon>
    </lineage>
</organism>
<feature type="active site" description="Proton acceptor" evidence="7">
    <location>
        <position position="333"/>
    </location>
</feature>
<comment type="function">
    <text evidence="7">Catalyzes the transfer of the enolpyruvyl moiety of phosphoenolpyruvate (PEP) to the 5-hydroxyl of shikimate-3-phosphate (S3P) to produce enolpyruvyl shikimate-3-phosphate and inorganic phosphate.</text>
</comment>
<dbReference type="Pfam" id="PF00275">
    <property type="entry name" value="EPSP_synthase"/>
    <property type="match status" value="1"/>
</dbReference>
<evidence type="ECO:0000256" key="1">
    <source>
        <dbReference type="ARBA" id="ARBA00004811"/>
    </source>
</evidence>
<dbReference type="SUPFAM" id="SSF55205">
    <property type="entry name" value="EPT/RTPC-like"/>
    <property type="match status" value="1"/>
</dbReference>
<comment type="similarity">
    <text evidence="2 7">Belongs to the EPSP synthase family.</text>
</comment>
<feature type="region of interest" description="Disordered" evidence="8">
    <location>
        <begin position="1"/>
        <end position="28"/>
    </location>
</feature>
<feature type="binding site" evidence="7">
    <location>
        <position position="43"/>
    </location>
    <ligand>
        <name>3-phosphoshikimate</name>
        <dbReference type="ChEBI" id="CHEBI:145989"/>
    </ligand>
</feature>
<comment type="subunit">
    <text evidence="7">Monomer.</text>
</comment>
<evidence type="ECO:0000256" key="2">
    <source>
        <dbReference type="ARBA" id="ARBA00009948"/>
    </source>
</evidence>
<proteinExistence type="inferred from homology"/>
<feature type="binding site" evidence="7">
    <location>
        <position position="405"/>
    </location>
    <ligand>
        <name>phosphoenolpyruvate</name>
        <dbReference type="ChEBI" id="CHEBI:58702"/>
    </ligand>
</feature>
<dbReference type="InterPro" id="IPR006264">
    <property type="entry name" value="EPSP_synthase"/>
</dbReference>
<dbReference type="Gene3D" id="3.65.10.10">
    <property type="entry name" value="Enolpyruvate transferase domain"/>
    <property type="match status" value="2"/>
</dbReference>
<feature type="binding site" evidence="7">
    <location>
        <position position="187"/>
    </location>
    <ligand>
        <name>3-phosphoshikimate</name>
        <dbReference type="ChEBI" id="CHEBI:145989"/>
    </ligand>
</feature>
<dbReference type="UniPathway" id="UPA00053">
    <property type="reaction ID" value="UER00089"/>
</dbReference>
<feature type="binding site" evidence="7">
    <location>
        <position position="430"/>
    </location>
    <ligand>
        <name>phosphoenolpyruvate</name>
        <dbReference type="ChEBI" id="CHEBI:58702"/>
    </ligand>
</feature>
<keyword evidence="5 7" id="KW-0057">Aromatic amino acid biosynthesis</keyword>
<dbReference type="PROSITE" id="PS00885">
    <property type="entry name" value="EPSP_SYNTHASE_2"/>
    <property type="match status" value="1"/>
</dbReference>
<dbReference type="InterPro" id="IPR001986">
    <property type="entry name" value="Enolpyruvate_Tfrase_dom"/>
</dbReference>
<evidence type="ECO:0000259" key="9">
    <source>
        <dbReference type="Pfam" id="PF00275"/>
    </source>
</evidence>
<comment type="catalytic activity">
    <reaction evidence="6">
        <text>3-phosphoshikimate + phosphoenolpyruvate = 5-O-(1-carboxyvinyl)-3-phosphoshikimate + phosphate</text>
        <dbReference type="Rhea" id="RHEA:21256"/>
        <dbReference type="ChEBI" id="CHEBI:43474"/>
        <dbReference type="ChEBI" id="CHEBI:57701"/>
        <dbReference type="ChEBI" id="CHEBI:58702"/>
        <dbReference type="ChEBI" id="CHEBI:145989"/>
        <dbReference type="EC" id="2.5.1.19"/>
    </reaction>
    <physiologicalReaction direction="left-to-right" evidence="6">
        <dbReference type="Rhea" id="RHEA:21257"/>
    </physiologicalReaction>
</comment>
<evidence type="ECO:0000256" key="3">
    <source>
        <dbReference type="ARBA" id="ARBA00022605"/>
    </source>
</evidence>
<sequence>MVMGQPDLEARSPWSANNDKPQVEIHPPVGAVNGSLRVPGSKSLTNRALVIAALAEGRSAIHGILKSDDSYWCMDALKKLGVGVTIEGETAYIEGCGGKWPNPSGELYVGAAGTVARFLPAALAAGTGEWTLRGSRRMSERPLAPLLRALTSLGTRFQYGEKELCLPLTLQADGLQGGEVTLPGSTSSQFISGLLLAAPYAKEPLTLRIEGEVVQRDYVRMTLDTMAAFGIRPEVSADGQSIAVPRGCYQARAFQLEPDVSTCGYFWALAALTAGRVRIEGIDAKNTTQPDIEILEVLERMGCTVLRGGDFVEVQGTERLKGGFTMSMRKSSDQTLTIAALAPFADGPITLTDAAHIRHHECDRISAICAELSKLGIRVDEHHDGLTVYPGRPVPALLDSHDDHRMAMALSLIGLKAGGIRISDPGCVSKTCPGYFDQLSRLGVRIEY</sequence>
<dbReference type="GO" id="GO:0009073">
    <property type="term" value="P:aromatic amino acid family biosynthetic process"/>
    <property type="evidence" value="ECO:0007669"/>
    <property type="project" value="UniProtKB-KW"/>
</dbReference>
<feature type="binding site" evidence="7">
    <location>
        <position position="364"/>
    </location>
    <ligand>
        <name>phosphoenolpyruvate</name>
        <dbReference type="ChEBI" id="CHEBI:58702"/>
    </ligand>
</feature>
<dbReference type="HOGENOM" id="CLU_024321_0_0_9"/>
<evidence type="ECO:0000313" key="10">
    <source>
        <dbReference type="EMBL" id="AFC29340.1"/>
    </source>
</evidence>
<evidence type="ECO:0000256" key="6">
    <source>
        <dbReference type="ARBA" id="ARBA00044633"/>
    </source>
</evidence>
<dbReference type="InterPro" id="IPR013792">
    <property type="entry name" value="RNA3'P_cycl/enolpyr_Trfase_a/b"/>
</dbReference>
<comment type="caution">
    <text evidence="7">Lacks conserved residue(s) required for the propagation of feature annotation.</text>
</comment>
<dbReference type="EC" id="2.5.1.19" evidence="7"/>
<comment type="pathway">
    <text evidence="1 7">Metabolic intermediate biosynthesis; chorismate biosynthesis; chorismate from D-erythrose 4-phosphate and phosphoenolpyruvate: step 6/7.</text>
</comment>
<dbReference type="GO" id="GO:0005737">
    <property type="term" value="C:cytoplasm"/>
    <property type="evidence" value="ECO:0007669"/>
    <property type="project" value="UniProtKB-SubCell"/>
</dbReference>
<feature type="binding site" evidence="7">
    <location>
        <position position="333"/>
    </location>
    <ligand>
        <name>3-phosphoshikimate</name>
        <dbReference type="ChEBI" id="CHEBI:145989"/>
    </ligand>
</feature>
<dbReference type="GO" id="GO:0003866">
    <property type="term" value="F:3-phosphoshikimate 1-carboxyvinyltransferase activity"/>
    <property type="evidence" value="ECO:0007669"/>
    <property type="project" value="UniProtKB-UniRule"/>
</dbReference>
<feature type="binding site" evidence="7">
    <location>
        <position position="42"/>
    </location>
    <ligand>
        <name>phosphoenolpyruvate</name>
        <dbReference type="ChEBI" id="CHEBI:58702"/>
    </ligand>
</feature>
<comment type="subcellular location">
    <subcellularLocation>
        <location evidence="7">Cytoplasm</location>
    </subcellularLocation>
</comment>
<evidence type="ECO:0000256" key="5">
    <source>
        <dbReference type="ARBA" id="ARBA00023141"/>
    </source>
</evidence>
<feature type="binding site" evidence="7">
    <location>
        <position position="189"/>
    </location>
    <ligand>
        <name>3-phosphoshikimate</name>
        <dbReference type="ChEBI" id="CHEBI:145989"/>
    </ligand>
</feature>
<keyword evidence="7" id="KW-0963">Cytoplasm</keyword>
<evidence type="ECO:0000313" key="11">
    <source>
        <dbReference type="Proteomes" id="UP000007523"/>
    </source>
</evidence>
<feature type="binding site" evidence="7">
    <location>
        <position position="42"/>
    </location>
    <ligand>
        <name>3-phosphoshikimate</name>
        <dbReference type="ChEBI" id="CHEBI:145989"/>
    </ligand>
</feature>
<name>H6NA94_9BACL</name>
<feature type="binding site" evidence="7">
    <location>
        <position position="113"/>
    </location>
    <ligand>
        <name>phosphoenolpyruvate</name>
        <dbReference type="ChEBI" id="CHEBI:58702"/>
    </ligand>
</feature>
<keyword evidence="3 7" id="KW-0028">Amino-acid biosynthesis</keyword>
<gene>
    <name evidence="7" type="primary">aroA</name>
    <name evidence="10" type="ORF">PM3016_2452</name>
</gene>
<feature type="binding site" evidence="7">
    <location>
        <position position="141"/>
    </location>
    <ligand>
        <name>phosphoenolpyruvate</name>
        <dbReference type="ChEBI" id="CHEBI:58702"/>
    </ligand>
</feature>
<dbReference type="CDD" id="cd01556">
    <property type="entry name" value="EPSP_synthase"/>
    <property type="match status" value="1"/>
</dbReference>
<feature type="binding site" evidence="7">
    <location>
        <position position="188"/>
    </location>
    <ligand>
        <name>3-phosphoshikimate</name>
        <dbReference type="ChEBI" id="CHEBI:145989"/>
    </ligand>
</feature>
<dbReference type="PIRSF" id="PIRSF000505">
    <property type="entry name" value="EPSPS"/>
    <property type="match status" value="1"/>
</dbReference>
<keyword evidence="11" id="KW-1185">Reference proteome</keyword>
<dbReference type="InterPro" id="IPR036968">
    <property type="entry name" value="Enolpyruvate_Tfrase_sf"/>
</dbReference>
<evidence type="ECO:0000256" key="8">
    <source>
        <dbReference type="SAM" id="MobiDB-lite"/>
    </source>
</evidence>